<dbReference type="AlphaFoldDB" id="A0A224XVP3"/>
<accession>A0A224XVP3</accession>
<protein>
    <submittedName>
        <fullName evidence="2">Uncharacterized protein</fullName>
    </submittedName>
</protein>
<name>A0A224XVP3_9HEMI</name>
<evidence type="ECO:0000313" key="2">
    <source>
        <dbReference type="EMBL" id="JAW15244.1"/>
    </source>
</evidence>
<keyword evidence="1" id="KW-0812">Transmembrane</keyword>
<feature type="transmembrane region" description="Helical" evidence="1">
    <location>
        <begin position="52"/>
        <end position="74"/>
    </location>
</feature>
<keyword evidence="1" id="KW-1133">Transmembrane helix</keyword>
<evidence type="ECO:0000256" key="1">
    <source>
        <dbReference type="SAM" id="Phobius"/>
    </source>
</evidence>
<sequence>MIISDLFLAVRPVSLSIEPTWLLGTGLLGLFPPDTERIHVCLYFHGYLGVDLAAPVTILSICFCTYLRHLFLIWQQLAEVPARTRVLA</sequence>
<dbReference type="EMBL" id="GFTR01001182">
    <property type="protein sequence ID" value="JAW15244.1"/>
    <property type="molecule type" value="Transcribed_RNA"/>
</dbReference>
<organism evidence="2">
    <name type="scientific">Panstrongylus lignarius</name>
    <dbReference type="NCBI Taxonomy" id="156445"/>
    <lineage>
        <taxon>Eukaryota</taxon>
        <taxon>Metazoa</taxon>
        <taxon>Ecdysozoa</taxon>
        <taxon>Arthropoda</taxon>
        <taxon>Hexapoda</taxon>
        <taxon>Insecta</taxon>
        <taxon>Pterygota</taxon>
        <taxon>Neoptera</taxon>
        <taxon>Paraneoptera</taxon>
        <taxon>Hemiptera</taxon>
        <taxon>Heteroptera</taxon>
        <taxon>Panheteroptera</taxon>
        <taxon>Cimicomorpha</taxon>
        <taxon>Reduviidae</taxon>
        <taxon>Triatominae</taxon>
        <taxon>Panstrongylus</taxon>
    </lineage>
</organism>
<reference evidence="2" key="1">
    <citation type="journal article" date="2018" name="PLoS Negl. Trop. Dis.">
        <title>An insight into the salivary gland and fat body transcriptome of Panstrongylus lignarius (Hemiptera: Heteroptera), the main vector of Chagas disease in Peru.</title>
        <authorList>
            <person name="Nevoa J.C."/>
            <person name="Mendes M.T."/>
            <person name="da Silva M.V."/>
            <person name="Soares S.C."/>
            <person name="Oliveira C.J.F."/>
            <person name="Ribeiro J.M.C."/>
        </authorList>
    </citation>
    <scope>NUCLEOTIDE SEQUENCE</scope>
</reference>
<proteinExistence type="predicted"/>
<keyword evidence="1" id="KW-0472">Membrane</keyword>